<dbReference type="InParanoid" id="A0A1S2ZI62"/>
<protein>
    <submittedName>
        <fullName evidence="2">Uncharacterized protein C10orf120 homolog</fullName>
    </submittedName>
</protein>
<evidence type="ECO:0000313" key="1">
    <source>
        <dbReference type="Proteomes" id="UP001652624"/>
    </source>
</evidence>
<evidence type="ECO:0000313" key="2">
    <source>
        <dbReference type="RefSeq" id="XP_007519749.2"/>
    </source>
</evidence>
<accession>A0A1S2ZI62</accession>
<organism evidence="1 2">
    <name type="scientific">Erinaceus europaeus</name>
    <name type="common">Western European hedgehog</name>
    <dbReference type="NCBI Taxonomy" id="9365"/>
    <lineage>
        <taxon>Eukaryota</taxon>
        <taxon>Metazoa</taxon>
        <taxon>Chordata</taxon>
        <taxon>Craniata</taxon>
        <taxon>Vertebrata</taxon>
        <taxon>Euteleostomi</taxon>
        <taxon>Mammalia</taxon>
        <taxon>Eutheria</taxon>
        <taxon>Laurasiatheria</taxon>
        <taxon>Eulipotyphla</taxon>
        <taxon>Erinaceidae</taxon>
        <taxon>Erinaceinae</taxon>
        <taxon>Erinaceus</taxon>
    </lineage>
</organism>
<dbReference type="Proteomes" id="UP001652624">
    <property type="component" value="Chromosome 14"/>
</dbReference>
<gene>
    <name evidence="2" type="primary">C14H10orf120</name>
</gene>
<proteinExistence type="predicted"/>
<dbReference type="RefSeq" id="XP_007519749.2">
    <property type="nucleotide sequence ID" value="XM_007519687.2"/>
</dbReference>
<dbReference type="GeneID" id="103110525"/>
<sequence length="366" mass="42266">MMRQEQASVPGLRNTLFGQETVIINSSPFSLQPSMIRKWENDCQKIEKRWIRSARAQEKNFMAGKSKKKGISIKTWNQIDDFQDQDSCHQKDFCPTLLSWTCSKSHKLDPCIAPGKYSHLERELLHLGGVHTVASRRFMTQKQEEERTMLKELKQLSSDYKLAMNYKKQLSLPSVLGVPLEKTWEAKVILPPEKFRMPEREKCNISKHVARMQFARALNNQHLVPNTEKLKSASLLSGGFLSTPAEADRCRVCQEDDGTDSCMTAEKHETENKATQRRKIKMDIIFKSEERKTCFTCHPRDRKPFLPAKKAERFIAGLTNRNLLPVEEFPGDLLLLYQHFLSQGIFLSDRKIQHLPEQGLYAENLS</sequence>
<reference evidence="2" key="1">
    <citation type="submission" date="2025-08" db="UniProtKB">
        <authorList>
            <consortium name="RefSeq"/>
        </authorList>
    </citation>
    <scope>IDENTIFICATION</scope>
</reference>
<dbReference type="Pfam" id="PF17658">
    <property type="entry name" value="DUF5520"/>
    <property type="match status" value="1"/>
</dbReference>
<dbReference type="PANTHER" id="PTHR47509:SF1">
    <property type="entry name" value="RIKEN CDNA 4933402N03 GENE"/>
    <property type="match status" value="1"/>
</dbReference>
<dbReference type="eggNOG" id="ENOG502RNK6">
    <property type="taxonomic scope" value="Eukaryota"/>
</dbReference>
<dbReference type="OrthoDB" id="9446792at2759"/>
<name>A0A1S2ZI62_ERIEU</name>
<dbReference type="PANTHER" id="PTHR47509">
    <property type="entry name" value="MCG1612"/>
    <property type="match status" value="1"/>
</dbReference>
<keyword evidence="1" id="KW-1185">Reference proteome</keyword>
<dbReference type="AlphaFoldDB" id="A0A1S2ZI62"/>
<dbReference type="InterPro" id="IPR040721">
    <property type="entry name" value="DUF5520"/>
</dbReference>